<keyword evidence="3" id="KW-1185">Reference proteome</keyword>
<proteinExistence type="predicted"/>
<evidence type="ECO:0000313" key="2">
    <source>
        <dbReference type="EMBL" id="QRF53785.1"/>
    </source>
</evidence>
<evidence type="ECO:0000313" key="3">
    <source>
        <dbReference type="Proteomes" id="UP000596351"/>
    </source>
</evidence>
<sequence>MEKYLSWTGSQQPAESFDTAAPGNGQKSFPAGSYEFRSSASLQKISQAGMHLFSANPAG</sequence>
<dbReference type="RefSeq" id="WP_203017142.1">
    <property type="nucleotide sequence ID" value="NZ_CP032405.1"/>
</dbReference>
<reference evidence="2 3" key="1">
    <citation type="submission" date="2018-09" db="EMBL/GenBank/DDBJ databases">
        <title>Rhizobium sp. MAE2-X.</title>
        <authorList>
            <person name="Lee Y."/>
            <person name="Jeon C.O."/>
        </authorList>
    </citation>
    <scope>NUCLEOTIDE SEQUENCE [LARGE SCALE GENOMIC DNA]</scope>
    <source>
        <strain evidence="2 3">MAE2-X</strain>
    </source>
</reference>
<protein>
    <submittedName>
        <fullName evidence="2">Uncharacterized protein</fullName>
    </submittedName>
</protein>
<organism evidence="2 3">
    <name type="scientific">Rhizobium rosettiformans</name>
    <dbReference type="NCBI Taxonomy" id="1368430"/>
    <lineage>
        <taxon>Bacteria</taxon>
        <taxon>Pseudomonadati</taxon>
        <taxon>Pseudomonadota</taxon>
        <taxon>Alphaproteobacteria</taxon>
        <taxon>Hyphomicrobiales</taxon>
        <taxon>Rhizobiaceae</taxon>
        <taxon>Rhizobium/Agrobacterium group</taxon>
        <taxon>Rhizobium</taxon>
    </lineage>
</organism>
<dbReference type="Proteomes" id="UP000596351">
    <property type="component" value="Chromosome"/>
</dbReference>
<evidence type="ECO:0000256" key="1">
    <source>
        <dbReference type="SAM" id="MobiDB-lite"/>
    </source>
</evidence>
<feature type="region of interest" description="Disordered" evidence="1">
    <location>
        <begin position="1"/>
        <end position="32"/>
    </location>
</feature>
<gene>
    <name evidence="2" type="ORF">D4A92_21185</name>
</gene>
<dbReference type="EMBL" id="CP032405">
    <property type="protein sequence ID" value="QRF53785.1"/>
    <property type="molecule type" value="Genomic_DNA"/>
</dbReference>
<accession>A0ABX7F203</accession>
<name>A0ABX7F203_9HYPH</name>